<dbReference type="Gene3D" id="3.30.40.10">
    <property type="entry name" value="Zinc/RING finger domain, C3HC4 (zinc finger)"/>
    <property type="match status" value="1"/>
</dbReference>
<dbReference type="InterPro" id="IPR011016">
    <property type="entry name" value="Znf_RING-CH"/>
</dbReference>
<dbReference type="SUPFAM" id="SSF57850">
    <property type="entry name" value="RING/U-box"/>
    <property type="match status" value="1"/>
</dbReference>
<dbReference type="SMART" id="SM00744">
    <property type="entry name" value="RINGv"/>
    <property type="match status" value="1"/>
</dbReference>
<feature type="transmembrane region" description="Helical" evidence="4">
    <location>
        <begin position="156"/>
        <end position="176"/>
    </location>
</feature>
<feature type="transmembrane region" description="Helical" evidence="4">
    <location>
        <begin position="97"/>
        <end position="123"/>
    </location>
</feature>
<dbReference type="GeneID" id="81399267"/>
<dbReference type="InterPro" id="IPR013083">
    <property type="entry name" value="Znf_RING/FYVE/PHD"/>
</dbReference>
<dbReference type="Pfam" id="PF12906">
    <property type="entry name" value="RINGv"/>
    <property type="match status" value="1"/>
</dbReference>
<proteinExistence type="predicted"/>
<evidence type="ECO:0000256" key="1">
    <source>
        <dbReference type="ARBA" id="ARBA00022723"/>
    </source>
</evidence>
<dbReference type="PROSITE" id="PS51292">
    <property type="entry name" value="ZF_RING_CH"/>
    <property type="match status" value="1"/>
</dbReference>
<comment type="caution">
    <text evidence="6">The sequence shown here is derived from an EMBL/GenBank/DDBJ whole genome shotgun (WGS) entry which is preliminary data.</text>
</comment>
<dbReference type="PANTHER" id="PTHR46347">
    <property type="entry name" value="RING/FYVE/PHD ZINC FINGER SUPERFAMILY PROTEIN"/>
    <property type="match status" value="1"/>
</dbReference>
<name>A0A9W9EGE0_9EURO</name>
<dbReference type="EMBL" id="JAPMSZ010000012">
    <property type="protein sequence ID" value="KAJ5081309.1"/>
    <property type="molecule type" value="Genomic_DNA"/>
</dbReference>
<dbReference type="GO" id="GO:0008270">
    <property type="term" value="F:zinc ion binding"/>
    <property type="evidence" value="ECO:0007669"/>
    <property type="project" value="UniProtKB-KW"/>
</dbReference>
<dbReference type="Proteomes" id="UP001141434">
    <property type="component" value="Unassembled WGS sequence"/>
</dbReference>
<keyword evidence="4" id="KW-0472">Membrane</keyword>
<organism evidence="6 7">
    <name type="scientific">Penicillium alfredii</name>
    <dbReference type="NCBI Taxonomy" id="1506179"/>
    <lineage>
        <taxon>Eukaryota</taxon>
        <taxon>Fungi</taxon>
        <taxon>Dikarya</taxon>
        <taxon>Ascomycota</taxon>
        <taxon>Pezizomycotina</taxon>
        <taxon>Eurotiomycetes</taxon>
        <taxon>Eurotiomycetidae</taxon>
        <taxon>Eurotiales</taxon>
        <taxon>Aspergillaceae</taxon>
        <taxon>Penicillium</taxon>
    </lineage>
</organism>
<keyword evidence="4" id="KW-0812">Transmembrane</keyword>
<gene>
    <name evidence="6" type="ORF">NUU61_009573</name>
</gene>
<dbReference type="CDD" id="cd16495">
    <property type="entry name" value="RING_CH-C4HC3_MARCH"/>
    <property type="match status" value="1"/>
</dbReference>
<keyword evidence="1" id="KW-0479">Metal-binding</keyword>
<evidence type="ECO:0000313" key="6">
    <source>
        <dbReference type="EMBL" id="KAJ5081309.1"/>
    </source>
</evidence>
<feature type="transmembrane region" description="Helical" evidence="4">
    <location>
        <begin position="197"/>
        <end position="215"/>
    </location>
</feature>
<reference evidence="6" key="1">
    <citation type="submission" date="2022-11" db="EMBL/GenBank/DDBJ databases">
        <authorList>
            <person name="Petersen C."/>
        </authorList>
    </citation>
    <scope>NUCLEOTIDE SEQUENCE</scope>
    <source>
        <strain evidence="6">IBT 34128</strain>
    </source>
</reference>
<evidence type="ECO:0000256" key="2">
    <source>
        <dbReference type="ARBA" id="ARBA00022771"/>
    </source>
</evidence>
<sequence>MDSDHPPRVCRICLETVQPTFQPSEFLQKPRVIYESPDPELGRLLRPCPCKGSSRYVHEGCLQSWRHADPKYGTRNFWQCPTCGFQYRLGRLTWARWISSAAAQLVLTLGILLLTIFLLGFVADPLIDFYVGPVDIYPDVELEEEASWVAHFIKGLASLGMLSFLKALFTLSPFYWNMRSSGVVSTGRNTGRNRVANLNWVVILLGVGTFLWAVWKGVRSWSRRTLEKAGEKVMDVPLPEEEEEHPKDE</sequence>
<dbReference type="OrthoDB" id="264354at2759"/>
<dbReference type="AlphaFoldDB" id="A0A9W9EGE0"/>
<accession>A0A9W9EGE0</accession>
<evidence type="ECO:0000256" key="4">
    <source>
        <dbReference type="SAM" id="Phobius"/>
    </source>
</evidence>
<feature type="domain" description="RING-CH-type" evidence="5">
    <location>
        <begin position="2"/>
        <end position="90"/>
    </location>
</feature>
<protein>
    <recommendedName>
        <fullName evidence="5">RING-CH-type domain-containing protein</fullName>
    </recommendedName>
</protein>
<keyword evidence="4" id="KW-1133">Transmembrane helix</keyword>
<evidence type="ECO:0000313" key="7">
    <source>
        <dbReference type="Proteomes" id="UP001141434"/>
    </source>
</evidence>
<evidence type="ECO:0000259" key="5">
    <source>
        <dbReference type="PROSITE" id="PS51292"/>
    </source>
</evidence>
<keyword evidence="2" id="KW-0863">Zinc-finger</keyword>
<keyword evidence="7" id="KW-1185">Reference proteome</keyword>
<dbReference type="PANTHER" id="PTHR46347:SF1">
    <property type="entry name" value="RING_FYVE_PHD ZINC FINGER SUPERFAMILY PROTEIN"/>
    <property type="match status" value="1"/>
</dbReference>
<evidence type="ECO:0000256" key="3">
    <source>
        <dbReference type="ARBA" id="ARBA00022833"/>
    </source>
</evidence>
<reference evidence="6" key="2">
    <citation type="journal article" date="2023" name="IMA Fungus">
        <title>Comparative genomic study of the Penicillium genus elucidates a diverse pangenome and 15 lateral gene transfer events.</title>
        <authorList>
            <person name="Petersen C."/>
            <person name="Sorensen T."/>
            <person name="Nielsen M.R."/>
            <person name="Sondergaard T.E."/>
            <person name="Sorensen J.L."/>
            <person name="Fitzpatrick D.A."/>
            <person name="Frisvad J.C."/>
            <person name="Nielsen K.L."/>
        </authorList>
    </citation>
    <scope>NUCLEOTIDE SEQUENCE</scope>
    <source>
        <strain evidence="6">IBT 34128</strain>
    </source>
</reference>
<dbReference type="RefSeq" id="XP_056506596.1">
    <property type="nucleotide sequence ID" value="XM_056660098.1"/>
</dbReference>
<keyword evidence="3" id="KW-0862">Zinc</keyword>